<dbReference type="OrthoDB" id="5382203at2759"/>
<feature type="compositionally biased region" description="Polar residues" evidence="1">
    <location>
        <begin position="873"/>
        <end position="883"/>
    </location>
</feature>
<feature type="region of interest" description="Disordered" evidence="1">
    <location>
        <begin position="405"/>
        <end position="424"/>
    </location>
</feature>
<feature type="compositionally biased region" description="Polar residues" evidence="1">
    <location>
        <begin position="1048"/>
        <end position="1065"/>
    </location>
</feature>
<name>A0A9P4TJV0_CURKU</name>
<feature type="compositionally biased region" description="Basic and acidic residues" evidence="1">
    <location>
        <begin position="863"/>
        <end position="872"/>
    </location>
</feature>
<feature type="compositionally biased region" description="Basic and acidic residues" evidence="1">
    <location>
        <begin position="809"/>
        <end position="828"/>
    </location>
</feature>
<feature type="region of interest" description="Disordered" evidence="1">
    <location>
        <begin position="374"/>
        <end position="396"/>
    </location>
</feature>
<feature type="region of interest" description="Disordered" evidence="1">
    <location>
        <begin position="1047"/>
        <end position="1286"/>
    </location>
</feature>
<dbReference type="Proteomes" id="UP000801428">
    <property type="component" value="Unassembled WGS sequence"/>
</dbReference>
<feature type="compositionally biased region" description="Basic and acidic residues" evidence="1">
    <location>
        <begin position="838"/>
        <end position="853"/>
    </location>
</feature>
<feature type="compositionally biased region" description="Polar residues" evidence="1">
    <location>
        <begin position="720"/>
        <end position="740"/>
    </location>
</feature>
<feature type="region of interest" description="Disordered" evidence="1">
    <location>
        <begin position="492"/>
        <end position="519"/>
    </location>
</feature>
<feature type="compositionally biased region" description="Polar residues" evidence="1">
    <location>
        <begin position="1077"/>
        <end position="1095"/>
    </location>
</feature>
<accession>A0A9P4TJV0</accession>
<feature type="compositionally biased region" description="Low complexity" evidence="1">
    <location>
        <begin position="799"/>
        <end position="808"/>
    </location>
</feature>
<dbReference type="EMBL" id="SWKU01000005">
    <property type="protein sequence ID" value="KAF3006567.1"/>
    <property type="molecule type" value="Genomic_DNA"/>
</dbReference>
<feature type="compositionally biased region" description="Basic and acidic residues" evidence="1">
    <location>
        <begin position="492"/>
        <end position="512"/>
    </location>
</feature>
<gene>
    <name evidence="2" type="ORF">E8E13_006524</name>
</gene>
<feature type="compositionally biased region" description="Low complexity" evidence="1">
    <location>
        <begin position="675"/>
        <end position="691"/>
    </location>
</feature>
<reference evidence="2" key="1">
    <citation type="submission" date="2019-04" db="EMBL/GenBank/DDBJ databases">
        <title>Sequencing of skin fungus with MAO and IRED activity.</title>
        <authorList>
            <person name="Marsaioli A.J."/>
            <person name="Bonatto J.M.C."/>
            <person name="Reis Junior O."/>
        </authorList>
    </citation>
    <scope>NUCLEOTIDE SEQUENCE</scope>
    <source>
        <strain evidence="2">30M1</strain>
    </source>
</reference>
<feature type="compositionally biased region" description="Polar residues" evidence="1">
    <location>
        <begin position="926"/>
        <end position="968"/>
    </location>
</feature>
<feature type="region of interest" description="Disordered" evidence="1">
    <location>
        <begin position="1"/>
        <end position="36"/>
    </location>
</feature>
<feature type="compositionally biased region" description="Polar residues" evidence="1">
    <location>
        <begin position="381"/>
        <end position="395"/>
    </location>
</feature>
<feature type="compositionally biased region" description="Polar residues" evidence="1">
    <location>
        <begin position="549"/>
        <end position="570"/>
    </location>
</feature>
<feature type="compositionally biased region" description="Low complexity" evidence="1">
    <location>
        <begin position="1176"/>
        <end position="1185"/>
    </location>
</feature>
<feature type="region of interest" description="Disordered" evidence="1">
    <location>
        <begin position="534"/>
        <end position="1022"/>
    </location>
</feature>
<feature type="compositionally biased region" description="Acidic residues" evidence="1">
    <location>
        <begin position="1112"/>
        <end position="1122"/>
    </location>
</feature>
<feature type="compositionally biased region" description="Basic and acidic residues" evidence="1">
    <location>
        <begin position="905"/>
        <end position="921"/>
    </location>
</feature>
<feature type="compositionally biased region" description="Pro residues" evidence="1">
    <location>
        <begin position="1249"/>
        <end position="1258"/>
    </location>
</feature>
<feature type="compositionally biased region" description="Low complexity" evidence="1">
    <location>
        <begin position="778"/>
        <end position="789"/>
    </location>
</feature>
<feature type="region of interest" description="Disordered" evidence="1">
    <location>
        <begin position="301"/>
        <end position="336"/>
    </location>
</feature>
<feature type="compositionally biased region" description="Low complexity" evidence="1">
    <location>
        <begin position="21"/>
        <end position="35"/>
    </location>
</feature>
<protein>
    <submittedName>
        <fullName evidence="2">Uncharacterized protein</fullName>
    </submittedName>
</protein>
<evidence type="ECO:0000313" key="2">
    <source>
        <dbReference type="EMBL" id="KAF3006567.1"/>
    </source>
</evidence>
<comment type="caution">
    <text evidence="2">The sequence shown here is derived from an EMBL/GenBank/DDBJ whole genome shotgun (WGS) entry which is preliminary data.</text>
</comment>
<evidence type="ECO:0000256" key="1">
    <source>
        <dbReference type="SAM" id="MobiDB-lite"/>
    </source>
</evidence>
<organism evidence="2 3">
    <name type="scientific">Curvularia kusanoi</name>
    <name type="common">Cochliobolus kusanoi</name>
    <dbReference type="NCBI Taxonomy" id="90978"/>
    <lineage>
        <taxon>Eukaryota</taxon>
        <taxon>Fungi</taxon>
        <taxon>Dikarya</taxon>
        <taxon>Ascomycota</taxon>
        <taxon>Pezizomycotina</taxon>
        <taxon>Dothideomycetes</taxon>
        <taxon>Pleosporomycetidae</taxon>
        <taxon>Pleosporales</taxon>
        <taxon>Pleosporineae</taxon>
        <taxon>Pleosporaceae</taxon>
        <taxon>Curvularia</taxon>
    </lineage>
</organism>
<sequence length="1286" mass="139169">MAPSPSMHRHTSSDTGDMMSRRSSIAPSFSSDRPSVAGSVTFQMPNTVRPAPAYIAASVASQMVTDNLNAQLRHADLDYGELENAFFSEQALLLLNGFLDHLLFAFLSAARSPSLTAIRPAISDVLKPRLARDAAEAADEELQGLLSGEDDEEFSPVDGGRAIDRWDVEKVWKRTRLRIMVYTRLGEMEDEDEEKYVQQERGLSMDEDEDEEAGLVSWASAIFLTSVVEHVAEQTLIVAGQAAYARMASRVKKTQHADDETEEGSLERLVIEEPDVEKIALNSALGRLWRTWRKRVRSSIQPMSPTRGIRPNSSYASLQRRWSRGSQATADDSYRGEPALVSERAPSETDIAANIPIPVGARDVDEIEVPGLARTFEETESSGTQTPVPRNQRPSSVIMLAPAESFRRRQHKERPLSLPGPETLPFTVPSRSHMAEVGDEPDTPFETPMSTNPNRTSYIGNENSVEPLLLPHKGEGDAHDAMLAAAIAATPKSERDLTKKSSVEKSDVEPDTPKSVTSVTSDIYDVEPKVLQSKRMSIGKSGPPGIVRTFSSRSNSLKSPRETPTVTPRASTYAEARSYLDDRSDDEELEGSRSIGLAKTSDVPIQSSPTPSVEPWSERAKVVPAQGGFVEVQPAPRSVPSRNTPTPDAKPIVPERSVARNDGYRRASPSVNSNTGAGAVAGAAVASAASPPRRRDATPPTSGRTSLPSLQEVDYYKPQQVETARRNSPTLTNRSRTQSPHVAMADRQISRPSTEEPLRSQSAAGGSFKEKPGVMRVGSTSSKKSGSISRLPTNRDSDSQLSRSLGGRLSEEDRERQFEELVQGKETVKYTLTPENMRALDESPVVRKAELDRSNPASTTAHSRSETRDNDSSRAPSAKSTSKGRGPGVPGHKPSPSRKVITRPLAREPRIEGESMRDFADFIRSTGPSPGQEKSPQPFVNISGNGIKSPNGSTTSVGRKSSHRQLGSRSIEGPSARPRVNMEPRSPAGLSTGNDDLIDFIRQGPPNGPEGQPRIPRSVAPFRTTVDSDQFDNMLGGHANVESAYGSKASTLDSQNSIQTSNSRTGLIASPNVVQPAYSNQPQNLSGSMASNSEPVITRTRRRVKDPYAIDFSDEEDEDDDQLTALPPSNKPSAPRQESLMDFLNESEPPSGPNASKPQPFVLSPETIAAAKARVNSSNSSLSSSATATRNNGADNGAAPPIGFPSSGGAETVRAHKPKVGSRAPVVGDVRAGRTATSDLADFLRNSGPPEPVGPPPGARNQEEKKKSSNMKFWRKNKEKTYGDLP</sequence>
<proteinExistence type="predicted"/>
<keyword evidence="3" id="KW-1185">Reference proteome</keyword>
<evidence type="ECO:0000313" key="3">
    <source>
        <dbReference type="Proteomes" id="UP000801428"/>
    </source>
</evidence>
<feature type="region of interest" description="Disordered" evidence="1">
    <location>
        <begin position="432"/>
        <end position="453"/>
    </location>
</feature>